<proteinExistence type="predicted"/>
<dbReference type="Proteomes" id="UP000827872">
    <property type="component" value="Linkage Group LG07"/>
</dbReference>
<gene>
    <name evidence="1" type="ORF">K3G42_025260</name>
</gene>
<sequence length="70" mass="7612">MWFSVAELQKDLTHMSASAEKPENRINPFFAGGVSSKATKDNLPDGYLWIRKLSSPSQGCSEQGSPDLPG</sequence>
<evidence type="ECO:0000313" key="2">
    <source>
        <dbReference type="Proteomes" id="UP000827872"/>
    </source>
</evidence>
<keyword evidence="2" id="KW-1185">Reference proteome</keyword>
<reference evidence="1" key="1">
    <citation type="submission" date="2021-08" db="EMBL/GenBank/DDBJ databases">
        <title>The first chromosome-level gecko genome reveals the dynamic sex chromosomes of Neotropical dwarf geckos (Sphaerodactylidae: Sphaerodactylus).</title>
        <authorList>
            <person name="Pinto B.J."/>
            <person name="Keating S.E."/>
            <person name="Gamble T."/>
        </authorList>
    </citation>
    <scope>NUCLEOTIDE SEQUENCE</scope>
    <source>
        <strain evidence="1">TG3544</strain>
    </source>
</reference>
<dbReference type="EMBL" id="CM037620">
    <property type="protein sequence ID" value="KAH7995394.1"/>
    <property type="molecule type" value="Genomic_DNA"/>
</dbReference>
<evidence type="ECO:0000313" key="1">
    <source>
        <dbReference type="EMBL" id="KAH7995394.1"/>
    </source>
</evidence>
<comment type="caution">
    <text evidence="1">The sequence shown here is derived from an EMBL/GenBank/DDBJ whole genome shotgun (WGS) entry which is preliminary data.</text>
</comment>
<organism evidence="1 2">
    <name type="scientific">Sphaerodactylus townsendi</name>
    <dbReference type="NCBI Taxonomy" id="933632"/>
    <lineage>
        <taxon>Eukaryota</taxon>
        <taxon>Metazoa</taxon>
        <taxon>Chordata</taxon>
        <taxon>Craniata</taxon>
        <taxon>Vertebrata</taxon>
        <taxon>Euteleostomi</taxon>
        <taxon>Lepidosauria</taxon>
        <taxon>Squamata</taxon>
        <taxon>Bifurcata</taxon>
        <taxon>Gekkota</taxon>
        <taxon>Sphaerodactylidae</taxon>
        <taxon>Sphaerodactylus</taxon>
    </lineage>
</organism>
<protein>
    <submittedName>
        <fullName evidence="1">Uncharacterized protein</fullName>
    </submittedName>
</protein>
<accession>A0ACB8ESC8</accession>
<name>A0ACB8ESC8_9SAUR</name>